<name>A0A8X8KC94_ACIGI</name>
<proteinExistence type="predicted"/>
<dbReference type="InterPro" id="IPR000259">
    <property type="entry name" value="Adhesion_dom_fimbrial"/>
</dbReference>
<dbReference type="RefSeq" id="WP_234622760.1">
    <property type="nucleotide sequence ID" value="NZ_JAHWXT010000001.1"/>
</dbReference>
<accession>A0A8X8KC94</accession>
<dbReference type="InterPro" id="IPR008966">
    <property type="entry name" value="Adhesion_dom_sf"/>
</dbReference>
<dbReference type="GO" id="GO:0009289">
    <property type="term" value="C:pilus"/>
    <property type="evidence" value="ECO:0007669"/>
    <property type="project" value="InterPro"/>
</dbReference>
<evidence type="ECO:0000313" key="2">
    <source>
        <dbReference type="EMBL" id="MCF0263619.1"/>
    </source>
</evidence>
<dbReference type="PANTHER" id="PTHR33420:SF4">
    <property type="entry name" value="FIMBRIAL-LIKE PROTEIN FIMF"/>
    <property type="match status" value="1"/>
</dbReference>
<dbReference type="EMBL" id="JAHWXT010000001">
    <property type="protein sequence ID" value="MCF0263619.1"/>
    <property type="molecule type" value="Genomic_DNA"/>
</dbReference>
<feature type="domain" description="Fimbrial-type adhesion" evidence="1">
    <location>
        <begin position="36"/>
        <end position="191"/>
    </location>
</feature>
<dbReference type="InterPro" id="IPR036937">
    <property type="entry name" value="Adhesion_dom_fimbrial_sf"/>
</dbReference>
<organism evidence="2 3">
    <name type="scientific">Acinetobacter guillouiae</name>
    <name type="common">Acinetobacter genomosp. 11</name>
    <dbReference type="NCBI Taxonomy" id="106649"/>
    <lineage>
        <taxon>Bacteria</taxon>
        <taxon>Pseudomonadati</taxon>
        <taxon>Pseudomonadota</taxon>
        <taxon>Gammaproteobacteria</taxon>
        <taxon>Moraxellales</taxon>
        <taxon>Moraxellaceae</taxon>
        <taxon>Acinetobacter</taxon>
    </lineage>
</organism>
<comment type="caution">
    <text evidence="2">The sequence shown here is derived from an EMBL/GenBank/DDBJ whole genome shotgun (WGS) entry which is preliminary data.</text>
</comment>
<dbReference type="PANTHER" id="PTHR33420">
    <property type="entry name" value="FIMBRIAL SUBUNIT ELFA-RELATED"/>
    <property type="match status" value="1"/>
</dbReference>
<evidence type="ECO:0000259" key="1">
    <source>
        <dbReference type="Pfam" id="PF00419"/>
    </source>
</evidence>
<dbReference type="Pfam" id="PF00419">
    <property type="entry name" value="Fimbrial"/>
    <property type="match status" value="1"/>
</dbReference>
<dbReference type="InterPro" id="IPR050263">
    <property type="entry name" value="Bact_Fimbrial_Adh_Pro"/>
</dbReference>
<protein>
    <submittedName>
        <fullName evidence="2">Fimbrial protein</fullName>
    </submittedName>
</protein>
<dbReference type="AlphaFoldDB" id="A0A8X8KC94"/>
<sequence>MKTISTAIIKVVSVGLFGLGVCSQSQAVLGTYNFTLKGNATTATCGIEEGDAHKLVTLDKTSTRLLKTPGDRGPRIPIPFNLSMCPVGASVTFTFSGQQDAANNQLLALSNLNDPNTAKHVAIEISDNQYTRVPISNSSQFPTDPGYKSRPFIVDANGKVSTIFYANYMATDGAATTGIANANAEFRIEYQ</sequence>
<evidence type="ECO:0000313" key="3">
    <source>
        <dbReference type="Proteomes" id="UP000887320"/>
    </source>
</evidence>
<gene>
    <name evidence="2" type="ORF">KW868_03945</name>
</gene>
<dbReference type="Gene3D" id="2.60.40.1090">
    <property type="entry name" value="Fimbrial-type adhesion domain"/>
    <property type="match status" value="1"/>
</dbReference>
<dbReference type="SUPFAM" id="SSF49401">
    <property type="entry name" value="Bacterial adhesins"/>
    <property type="match status" value="1"/>
</dbReference>
<dbReference type="Proteomes" id="UP000887320">
    <property type="component" value="Unassembled WGS sequence"/>
</dbReference>
<reference evidence="2" key="1">
    <citation type="submission" date="2021-07" db="EMBL/GenBank/DDBJ databases">
        <authorList>
            <person name="Fernandez M."/>
            <person name="Pereira P."/>
            <person name="Torres Tejerizo G.A."/>
            <person name="Gonzalez P."/>
            <person name="Agostini E."/>
        </authorList>
    </citation>
    <scope>NUCLEOTIDE SEQUENCE</scope>
    <source>
        <strain evidence="2">SFC 500-1A</strain>
    </source>
</reference>
<dbReference type="GO" id="GO:0043709">
    <property type="term" value="P:cell adhesion involved in single-species biofilm formation"/>
    <property type="evidence" value="ECO:0007669"/>
    <property type="project" value="TreeGrafter"/>
</dbReference>